<dbReference type="AlphaFoldDB" id="A0A0C3S547"/>
<reference evidence="2 3" key="1">
    <citation type="journal article" date="2014" name="PLoS Genet.">
        <title>Analysis of the Phlebiopsis gigantea genome, transcriptome and secretome provides insight into its pioneer colonization strategies of wood.</title>
        <authorList>
            <person name="Hori C."/>
            <person name="Ishida T."/>
            <person name="Igarashi K."/>
            <person name="Samejima M."/>
            <person name="Suzuki H."/>
            <person name="Master E."/>
            <person name="Ferreira P."/>
            <person name="Ruiz-Duenas F.J."/>
            <person name="Held B."/>
            <person name="Canessa P."/>
            <person name="Larrondo L.F."/>
            <person name="Schmoll M."/>
            <person name="Druzhinina I.S."/>
            <person name="Kubicek C.P."/>
            <person name="Gaskell J.A."/>
            <person name="Kersten P."/>
            <person name="St John F."/>
            <person name="Glasner J."/>
            <person name="Sabat G."/>
            <person name="Splinter BonDurant S."/>
            <person name="Syed K."/>
            <person name="Yadav J."/>
            <person name="Mgbeahuruike A.C."/>
            <person name="Kovalchuk A."/>
            <person name="Asiegbu F.O."/>
            <person name="Lackner G."/>
            <person name="Hoffmeister D."/>
            <person name="Rencoret J."/>
            <person name="Gutierrez A."/>
            <person name="Sun H."/>
            <person name="Lindquist E."/>
            <person name="Barry K."/>
            <person name="Riley R."/>
            <person name="Grigoriev I.V."/>
            <person name="Henrissat B."/>
            <person name="Kues U."/>
            <person name="Berka R.M."/>
            <person name="Martinez A.T."/>
            <person name="Covert S.F."/>
            <person name="Blanchette R.A."/>
            <person name="Cullen D."/>
        </authorList>
    </citation>
    <scope>NUCLEOTIDE SEQUENCE [LARGE SCALE GENOMIC DNA]</scope>
    <source>
        <strain evidence="2 3">11061_1 CR5-6</strain>
    </source>
</reference>
<proteinExistence type="predicted"/>
<accession>A0A0C3S547</accession>
<keyword evidence="3" id="KW-1185">Reference proteome</keyword>
<dbReference type="EMBL" id="KN840544">
    <property type="protein sequence ID" value="KIP05397.1"/>
    <property type="molecule type" value="Genomic_DNA"/>
</dbReference>
<feature type="compositionally biased region" description="Polar residues" evidence="1">
    <location>
        <begin position="213"/>
        <end position="225"/>
    </location>
</feature>
<evidence type="ECO:0000313" key="2">
    <source>
        <dbReference type="EMBL" id="KIP05397.1"/>
    </source>
</evidence>
<organism evidence="2 3">
    <name type="scientific">Phlebiopsis gigantea (strain 11061_1 CR5-6)</name>
    <name type="common">White-rot fungus</name>
    <name type="synonym">Peniophora gigantea</name>
    <dbReference type="NCBI Taxonomy" id="745531"/>
    <lineage>
        <taxon>Eukaryota</taxon>
        <taxon>Fungi</taxon>
        <taxon>Dikarya</taxon>
        <taxon>Basidiomycota</taxon>
        <taxon>Agaricomycotina</taxon>
        <taxon>Agaricomycetes</taxon>
        <taxon>Polyporales</taxon>
        <taxon>Phanerochaetaceae</taxon>
        <taxon>Phlebiopsis</taxon>
    </lineage>
</organism>
<sequence>MSERGFYRWITAARLWDILNDIVEAMNRPKAASGPPSQRRQKRRHEDSKEKLRAEGGFEESPFTATGSQPPSSWNQTSTQYPVSAADNATSTLHAGSIFPQSAFDFTLPLQSDELGRLPIWSDAGIDSSTSTSGEAMWPFFASDPIASLGTLANTLFQDDGQQPHMDPDLEAIFADLIPDAAWNYTPGMVSQPAVPHLTQPLGVSVAGGSHQQFDASFNPGSSSMDEPHIPDWT</sequence>
<feature type="compositionally biased region" description="Basic and acidic residues" evidence="1">
    <location>
        <begin position="44"/>
        <end position="56"/>
    </location>
</feature>
<evidence type="ECO:0000313" key="3">
    <source>
        <dbReference type="Proteomes" id="UP000053257"/>
    </source>
</evidence>
<dbReference type="Proteomes" id="UP000053257">
    <property type="component" value="Unassembled WGS sequence"/>
</dbReference>
<evidence type="ECO:0000256" key="1">
    <source>
        <dbReference type="SAM" id="MobiDB-lite"/>
    </source>
</evidence>
<gene>
    <name evidence="2" type="ORF">PHLGIDRAFT_151605</name>
</gene>
<feature type="compositionally biased region" description="Polar residues" evidence="1">
    <location>
        <begin position="63"/>
        <end position="81"/>
    </location>
</feature>
<feature type="region of interest" description="Disordered" evidence="1">
    <location>
        <begin position="213"/>
        <end position="234"/>
    </location>
</feature>
<feature type="region of interest" description="Disordered" evidence="1">
    <location>
        <begin position="27"/>
        <end position="81"/>
    </location>
</feature>
<protein>
    <submittedName>
        <fullName evidence="2">Uncharacterized protein</fullName>
    </submittedName>
</protein>
<name>A0A0C3S547_PHLG1</name>
<dbReference type="HOGENOM" id="CLU_1185390_0_0_1"/>